<accession>A0A9N8V5T5</accession>
<proteinExistence type="predicted"/>
<dbReference type="EMBL" id="CAJVPP010000057">
    <property type="protein sequence ID" value="CAG8438218.1"/>
    <property type="molecule type" value="Genomic_DNA"/>
</dbReference>
<dbReference type="SUPFAM" id="SSF48371">
    <property type="entry name" value="ARM repeat"/>
    <property type="match status" value="1"/>
</dbReference>
<sequence>MASSALIVPLVFWNKLPTAPVTTVAYKEGHIVTGLKDGHIWIYRCIISEQGTLQLQHKVLCVGHESPITALTIVKGQTDGCAENDHVVISASEDGDVIKWCLLDGRCLMSISRAFDGIIKSLKPLAEYAQPAKFLLCSGFLNEITILNCTSLEIVRIWAGHNDWVTCTPFYDSDARQIRLLTSNFNGILKIWTFDESKHTIIKEYDNVGLLDAQGDKILELISNPYDIGVILAITKSYVIVSAEIINIYVNFASKIKVITIFTICHGRMGNFQRIRIPKEGIHWASGIFLSKNRVLLWNQIGDAYLYSIPSYTERKFPPENAHLHIKPGLIRRSSLPNLQKVNVNKLPNSPLSRPQLLESVCSDSENKASPAVTTVFLTSCIEGKLSSLYLVTFRNQASGTSFAFKSLSPVKESEIQTQLSVICPLKHQNDQITVTTMVYDDHLAIGYENGEIHLLPIPVALTQSEVPPDSILKGHIGKVTCLYTPCSQSFGNKYLLSGGEDCSVRIWSLEEKKKLASFKYHSQYVTQFFEPPIDELQRIRIKGCVLSVAKDNSLAIISLEEMSCLYVFGGYQYPLNTIQWRTSEGSIVLFYKDDSAHIWQTQTSELIQIVAGSAARDMLKDHSWRTSSVEKQESTTDRNSKVKTLTSFTDNSANEGTTVQVFIINVKQLINDIYHYHVSQFGSKPNNLNGSNGINEDFDEKPSTMSKIFSWTTAGASQSSSVASIPSPTETETKAIDSSIVQVIVSALMTWGIDSSLDKLCTEKLGLKKPSSQVTFGLRGANGNLTIAVPSPNDGTAAWKISQTMSASRLLSIIGLIRSFLSMKGLEKYSSDIITHYGSLLPELVGEKFYHSSLAFLAKYFQDPVEDIRTSARALFQTTLNNMPSSELQSIIDYWKQFLPAVTSPDIYTNQYMARSTILLGMIGSDHPEFLSKTVAKNIALSLILLLHDDSKLSHRLAALELCGRGFSTWEPHILYFFFFSIDTETNAVTVKAMAQKAIFQISIANTPLCISTLIYDTNNSKKPTENVGFLKLISLFIRRKPLVLHEHLSGLVEAVVKSLDPNVPKMRDRVLQTTTSVLHDLVKTFPSIAFHGGSQKLAVGTLEGASIIYDLRTATRWHVLEGHTKPVTALTFSGDGQLIVSCSLEEGTVRVWNLNPGLFGMIAGSLTNSNGGNSNGSSRIDVAKGFKAPLLSSIKPFKTFSFNLGEDAYLSVSSILEFVEFEWVADRTVKFYVKDSIMSFNV</sequence>
<keyword evidence="1" id="KW-0853">WD repeat</keyword>
<evidence type="ECO:0000313" key="2">
    <source>
        <dbReference type="EMBL" id="CAG8438218.1"/>
    </source>
</evidence>
<feature type="repeat" description="WD" evidence="1">
    <location>
        <begin position="473"/>
        <end position="518"/>
    </location>
</feature>
<reference evidence="2" key="1">
    <citation type="submission" date="2021-06" db="EMBL/GenBank/DDBJ databases">
        <authorList>
            <person name="Kallberg Y."/>
            <person name="Tangrot J."/>
            <person name="Rosling A."/>
        </authorList>
    </citation>
    <scope>NUCLEOTIDE SEQUENCE</scope>
    <source>
        <strain evidence="2">87-6 pot B 2015</strain>
    </source>
</reference>
<dbReference type="PANTHER" id="PTHR44099">
    <property type="entry name" value="RABCONNECTIN-3B, ISOFORM A"/>
    <property type="match status" value="1"/>
</dbReference>
<name>A0A9N8V5T5_FUNMO</name>
<dbReference type="SUPFAM" id="SSF50978">
    <property type="entry name" value="WD40 repeat-like"/>
    <property type="match status" value="2"/>
</dbReference>
<dbReference type="Gene3D" id="2.130.10.10">
    <property type="entry name" value="YVTN repeat-like/Quinoprotein amine dehydrogenase"/>
    <property type="match status" value="3"/>
</dbReference>
<dbReference type="InterPro" id="IPR036322">
    <property type="entry name" value="WD40_repeat_dom_sf"/>
</dbReference>
<dbReference type="InterPro" id="IPR049916">
    <property type="entry name" value="WDR72-like"/>
</dbReference>
<comment type="caution">
    <text evidence="2">The sequence shown here is derived from an EMBL/GenBank/DDBJ whole genome shotgun (WGS) entry which is preliminary data.</text>
</comment>
<protein>
    <submittedName>
        <fullName evidence="2">3857_t:CDS:1</fullName>
    </submittedName>
</protein>
<dbReference type="PANTHER" id="PTHR44099:SF4">
    <property type="entry name" value="RABCONNECTIN-3B, ISOFORM A"/>
    <property type="match status" value="1"/>
</dbReference>
<dbReference type="GO" id="GO:0005737">
    <property type="term" value="C:cytoplasm"/>
    <property type="evidence" value="ECO:0007669"/>
    <property type="project" value="TreeGrafter"/>
</dbReference>
<feature type="repeat" description="WD" evidence="1">
    <location>
        <begin position="1122"/>
        <end position="1157"/>
    </location>
</feature>
<organism evidence="2 3">
    <name type="scientific">Funneliformis mosseae</name>
    <name type="common">Endomycorrhizal fungus</name>
    <name type="synonym">Glomus mosseae</name>
    <dbReference type="NCBI Taxonomy" id="27381"/>
    <lineage>
        <taxon>Eukaryota</taxon>
        <taxon>Fungi</taxon>
        <taxon>Fungi incertae sedis</taxon>
        <taxon>Mucoromycota</taxon>
        <taxon>Glomeromycotina</taxon>
        <taxon>Glomeromycetes</taxon>
        <taxon>Glomerales</taxon>
        <taxon>Glomeraceae</taxon>
        <taxon>Funneliformis</taxon>
    </lineage>
</organism>
<dbReference type="InterPro" id="IPR001680">
    <property type="entry name" value="WD40_rpt"/>
</dbReference>
<dbReference type="InterPro" id="IPR016024">
    <property type="entry name" value="ARM-type_fold"/>
</dbReference>
<dbReference type="PROSITE" id="PS50294">
    <property type="entry name" value="WD_REPEATS_REGION"/>
    <property type="match status" value="1"/>
</dbReference>
<dbReference type="PROSITE" id="PS50082">
    <property type="entry name" value="WD_REPEATS_2"/>
    <property type="match status" value="2"/>
</dbReference>
<dbReference type="Proteomes" id="UP000789375">
    <property type="component" value="Unassembled WGS sequence"/>
</dbReference>
<dbReference type="Pfam" id="PF00400">
    <property type="entry name" value="WD40"/>
    <property type="match status" value="2"/>
</dbReference>
<dbReference type="InterPro" id="IPR015943">
    <property type="entry name" value="WD40/YVTN_repeat-like_dom_sf"/>
</dbReference>
<keyword evidence="3" id="KW-1185">Reference proteome</keyword>
<evidence type="ECO:0000313" key="3">
    <source>
        <dbReference type="Proteomes" id="UP000789375"/>
    </source>
</evidence>
<dbReference type="AlphaFoldDB" id="A0A9N8V5T5"/>
<dbReference type="SMART" id="SM00320">
    <property type="entry name" value="WD40"/>
    <property type="match status" value="7"/>
</dbReference>
<evidence type="ECO:0000256" key="1">
    <source>
        <dbReference type="PROSITE-ProRule" id="PRU00221"/>
    </source>
</evidence>
<gene>
    <name evidence="2" type="ORF">FMOSSE_LOCUS585</name>
</gene>